<dbReference type="AlphaFoldDB" id="A0A9P9IS32"/>
<keyword evidence="2" id="KW-1185">Reference proteome</keyword>
<name>A0A9P9IS32_9HYPO</name>
<sequence length="790" mass="87358">SADAIDISIQSRLRDFGRFKSFLDTSVAFQWLVSSINKHLELDMPIPNLMIAITESIRSDLSKGRSSRNLKRRDDFASLSFHLQWDLKDFFDHQEYPMTGLSVLDDILCLTGTPQNAQATTVGEYFAQTWPGSSQPLITLLNRFVVHPQSAPCKHEMSDGSSLTMTQADSRSCIAVTGNIDFIVKTGEQLGWLGCALRSSHLLQGVVGYKPLLSQVDVHYASGSDDSAVCHIEFSIAQQSADPGLPGFCWADMFQNPVVVSGYPIRHRDQKNTGLDIPLETMTELMQSNHVFNLGGNFIMKGYSSLLFATAVARGGVIWHHIFNPDGDRILYNDILPDKISISTTELKLKDLGTFRHIVGWCSNVREYTGHPNAEFAIQGSNLPPFPNSFVVEKAYLGGGSSLNAGVTVSLGKRDKPVRLSKGHGLSRLLAWIYAQPLVFFDVNLRKAWLVDGASALLHLVRASVEQDRYHPAYRSKWRLSGPLQLEGDDALGLGGSRRMTAVEILGNPRNLNIQLYLDDERPDASGSLVEVPYRLRDRVLEILPQLEALVDKQAEVAAQDGYWIPQPSKFLGKTLAGWDFQDVVGPVGPINRRVCHLQAQGHGWIEYVRSIKAITVFGNNFGELLEPDGATPCPKWNTVPEHNDYLSASIGTLKLIHTSANPTGSLESGLITPDIRWLSRAELFSPCRCMTSKDTTPYHHDPVQLLLPCGRNFHLQIPSTCLSITLWNLGDNGAVVFGHTPHKGFSWLKKKRKTDEQSGIESPPAVSCTSLETLESVGEEGSTQFEMSP</sequence>
<dbReference type="EMBL" id="JAGMUV010000018">
    <property type="protein sequence ID" value="KAH7129125.1"/>
    <property type="molecule type" value="Genomic_DNA"/>
</dbReference>
<accession>A0A9P9IS32</accession>
<protein>
    <submittedName>
        <fullName evidence="1">Uncharacterized protein</fullName>
    </submittedName>
</protein>
<comment type="caution">
    <text evidence="1">The sequence shown here is derived from an EMBL/GenBank/DDBJ whole genome shotgun (WGS) entry which is preliminary data.</text>
</comment>
<dbReference type="OrthoDB" id="5097516at2759"/>
<organism evidence="1 2">
    <name type="scientific">Dactylonectria macrodidyma</name>
    <dbReference type="NCBI Taxonomy" id="307937"/>
    <lineage>
        <taxon>Eukaryota</taxon>
        <taxon>Fungi</taxon>
        <taxon>Dikarya</taxon>
        <taxon>Ascomycota</taxon>
        <taxon>Pezizomycotina</taxon>
        <taxon>Sordariomycetes</taxon>
        <taxon>Hypocreomycetidae</taxon>
        <taxon>Hypocreales</taxon>
        <taxon>Nectriaceae</taxon>
        <taxon>Dactylonectria</taxon>
    </lineage>
</organism>
<reference evidence="1" key="1">
    <citation type="journal article" date="2021" name="Nat. Commun.">
        <title>Genetic determinants of endophytism in the Arabidopsis root mycobiome.</title>
        <authorList>
            <person name="Mesny F."/>
            <person name="Miyauchi S."/>
            <person name="Thiergart T."/>
            <person name="Pickel B."/>
            <person name="Atanasova L."/>
            <person name="Karlsson M."/>
            <person name="Huettel B."/>
            <person name="Barry K.W."/>
            <person name="Haridas S."/>
            <person name="Chen C."/>
            <person name="Bauer D."/>
            <person name="Andreopoulos W."/>
            <person name="Pangilinan J."/>
            <person name="LaButti K."/>
            <person name="Riley R."/>
            <person name="Lipzen A."/>
            <person name="Clum A."/>
            <person name="Drula E."/>
            <person name="Henrissat B."/>
            <person name="Kohler A."/>
            <person name="Grigoriev I.V."/>
            <person name="Martin F.M."/>
            <person name="Hacquard S."/>
        </authorList>
    </citation>
    <scope>NUCLEOTIDE SEQUENCE</scope>
    <source>
        <strain evidence="1">MPI-CAGE-AT-0147</strain>
    </source>
</reference>
<feature type="non-terminal residue" evidence="1">
    <location>
        <position position="1"/>
    </location>
</feature>
<proteinExistence type="predicted"/>
<dbReference type="Proteomes" id="UP000738349">
    <property type="component" value="Unassembled WGS sequence"/>
</dbReference>
<gene>
    <name evidence="1" type="ORF">EDB81DRAFT_906999</name>
</gene>
<evidence type="ECO:0000313" key="1">
    <source>
        <dbReference type="EMBL" id="KAH7129125.1"/>
    </source>
</evidence>
<evidence type="ECO:0000313" key="2">
    <source>
        <dbReference type="Proteomes" id="UP000738349"/>
    </source>
</evidence>